<dbReference type="InterPro" id="IPR002797">
    <property type="entry name" value="Polysacc_synth"/>
</dbReference>
<dbReference type="PANTHER" id="PTHR30250">
    <property type="entry name" value="PST FAMILY PREDICTED COLANIC ACID TRANSPORTER"/>
    <property type="match status" value="1"/>
</dbReference>
<evidence type="ECO:0000256" key="3">
    <source>
        <dbReference type="ARBA" id="ARBA00022692"/>
    </source>
</evidence>
<evidence type="ECO:0000313" key="7">
    <source>
        <dbReference type="EMBL" id="MBP2167470.1"/>
    </source>
</evidence>
<feature type="transmembrane region" description="Helical" evidence="6">
    <location>
        <begin position="78"/>
        <end position="103"/>
    </location>
</feature>
<comment type="subcellular location">
    <subcellularLocation>
        <location evidence="1">Cell membrane</location>
        <topology evidence="1">Multi-pass membrane protein</topology>
    </subcellularLocation>
</comment>
<feature type="transmembrane region" description="Helical" evidence="6">
    <location>
        <begin position="174"/>
        <end position="195"/>
    </location>
</feature>
<feature type="transmembrane region" description="Helical" evidence="6">
    <location>
        <begin position="216"/>
        <end position="242"/>
    </location>
</feature>
<sequence length="423" mass="47292">MNLIKTSFYSGIAVIIRMATLLGLNKILAITVGPSGYALMGQFQNAVTIVTAFSSGAVNNGIVKYTSEYADDEKKLNALWATSFSICLISSLVFALFLALFSNSLANFFLNNEKYQYVFIIFSATLVFFVGNAFMLAVLNGLREIKSFVLANILGSLLSLLITTLLATKLGLTGALIALAVNQSFAFIATFIICIRKKIFKISNFIEGIDKAIATNLFKFALMAIVSSILSPLVLIGIRYVLTNSINIEAAGYWESLNRLSGAYLTFFTTTLSVYLLPRLSSLLNASEIKHEIVFFYKILIPVLVLISMFIYFFRSHIITLLFSEDFIPVTKVMGWQVLGDFFKMLSWVLSYIMLSKAMVKLFIVTEIVFQFIYFSLTYILVGKLGLESATISYLITYFLYFITLYILVFKNLDKLLHGKVNA</sequence>
<comment type="caution">
    <text evidence="7">The sequence shown here is derived from an EMBL/GenBank/DDBJ whole genome shotgun (WGS) entry which is preliminary data.</text>
</comment>
<feature type="transmembrane region" description="Helical" evidence="6">
    <location>
        <begin position="392"/>
        <end position="410"/>
    </location>
</feature>
<dbReference type="CDD" id="cd13125">
    <property type="entry name" value="MATE_like_10"/>
    <property type="match status" value="1"/>
</dbReference>
<keyword evidence="8" id="KW-1185">Reference proteome</keyword>
<proteinExistence type="predicted"/>
<accession>A0ABS4P5T7</accession>
<dbReference type="RefSeq" id="WP_017800225.1">
    <property type="nucleotide sequence ID" value="NZ_JAGGMQ010000001.1"/>
</dbReference>
<dbReference type="PANTHER" id="PTHR30250:SF30">
    <property type="entry name" value="LIPID III FLIPPASE"/>
    <property type="match status" value="1"/>
</dbReference>
<organism evidence="7 8">
    <name type="scientific">Winslowiella toletana</name>
    <dbReference type="NCBI Taxonomy" id="92490"/>
    <lineage>
        <taxon>Bacteria</taxon>
        <taxon>Pseudomonadati</taxon>
        <taxon>Pseudomonadota</taxon>
        <taxon>Gammaproteobacteria</taxon>
        <taxon>Enterobacterales</taxon>
        <taxon>Erwiniaceae</taxon>
        <taxon>Winslowiella</taxon>
    </lineage>
</organism>
<dbReference type="EMBL" id="JAGGMQ010000001">
    <property type="protein sequence ID" value="MBP2167470.1"/>
    <property type="molecule type" value="Genomic_DNA"/>
</dbReference>
<feature type="transmembrane region" description="Helical" evidence="6">
    <location>
        <begin position="293"/>
        <end position="314"/>
    </location>
</feature>
<feature type="transmembrane region" description="Helical" evidence="6">
    <location>
        <begin position="362"/>
        <end position="380"/>
    </location>
</feature>
<keyword evidence="3 6" id="KW-0812">Transmembrane</keyword>
<protein>
    <submittedName>
        <fullName evidence="7">PST family polysaccharide transporter</fullName>
    </submittedName>
</protein>
<feature type="transmembrane region" description="Helical" evidence="6">
    <location>
        <begin position="262"/>
        <end position="281"/>
    </location>
</feature>
<keyword evidence="5 6" id="KW-0472">Membrane</keyword>
<feature type="transmembrane region" description="Helical" evidence="6">
    <location>
        <begin position="6"/>
        <end position="24"/>
    </location>
</feature>
<feature type="transmembrane region" description="Helical" evidence="6">
    <location>
        <begin position="148"/>
        <end position="168"/>
    </location>
</feature>
<keyword evidence="2" id="KW-1003">Cell membrane</keyword>
<evidence type="ECO:0000256" key="2">
    <source>
        <dbReference type="ARBA" id="ARBA00022475"/>
    </source>
</evidence>
<dbReference type="InterPro" id="IPR044550">
    <property type="entry name" value="WzxE"/>
</dbReference>
<gene>
    <name evidence="7" type="ORF">J2125_000662</name>
</gene>
<evidence type="ECO:0000256" key="6">
    <source>
        <dbReference type="SAM" id="Phobius"/>
    </source>
</evidence>
<feature type="transmembrane region" description="Helical" evidence="6">
    <location>
        <begin position="115"/>
        <end position="136"/>
    </location>
</feature>
<reference evidence="7 8" key="1">
    <citation type="submission" date="2021-03" db="EMBL/GenBank/DDBJ databases">
        <authorList>
            <person name="D'Agostino P."/>
            <person name="Huntemann M."/>
            <person name="Clum A."/>
            <person name="Spunde A."/>
            <person name="Palaniappan K."/>
            <person name="Ritter S."/>
            <person name="Mikhailova N."/>
            <person name="Chen I.-M."/>
            <person name="Stamatis D."/>
            <person name="Reddy T."/>
            <person name="O'Malley R."/>
            <person name="Daum C."/>
            <person name="Shapiro N."/>
            <person name="Ivanova N."/>
            <person name="Kyrpides N."/>
            <person name="Woyke T."/>
        </authorList>
    </citation>
    <scope>NUCLEOTIDE SEQUENCE [LARGE SCALE GENOMIC DNA]</scope>
    <source>
        <strain evidence="7 8">WS4403</strain>
    </source>
</reference>
<evidence type="ECO:0000256" key="5">
    <source>
        <dbReference type="ARBA" id="ARBA00023136"/>
    </source>
</evidence>
<keyword evidence="4 6" id="KW-1133">Transmembrane helix</keyword>
<feature type="transmembrane region" description="Helical" evidence="6">
    <location>
        <begin position="334"/>
        <end position="355"/>
    </location>
</feature>
<dbReference type="InterPro" id="IPR050833">
    <property type="entry name" value="Poly_Biosynth_Transport"/>
</dbReference>
<evidence type="ECO:0000256" key="1">
    <source>
        <dbReference type="ARBA" id="ARBA00004651"/>
    </source>
</evidence>
<evidence type="ECO:0000256" key="4">
    <source>
        <dbReference type="ARBA" id="ARBA00022989"/>
    </source>
</evidence>
<reference evidence="8" key="2">
    <citation type="submission" date="2023-07" db="EMBL/GenBank/DDBJ databases">
        <title>Genome mining of underrepresented organisms for secondary metabolites.</title>
        <authorList>
            <person name="D'Agostino P.M."/>
        </authorList>
    </citation>
    <scope>NUCLEOTIDE SEQUENCE [LARGE SCALE GENOMIC DNA]</scope>
    <source>
        <strain evidence="8">WS4403</strain>
    </source>
</reference>
<dbReference type="Pfam" id="PF01943">
    <property type="entry name" value="Polysacc_synt"/>
    <property type="match status" value="1"/>
</dbReference>
<name>A0ABS4P5T7_9GAMM</name>
<dbReference type="Proteomes" id="UP001195624">
    <property type="component" value="Unassembled WGS sequence"/>
</dbReference>
<evidence type="ECO:0000313" key="8">
    <source>
        <dbReference type="Proteomes" id="UP001195624"/>
    </source>
</evidence>